<evidence type="ECO:0000259" key="10">
    <source>
        <dbReference type="PROSITE" id="PS50011"/>
    </source>
</evidence>
<dbReference type="InterPro" id="IPR008271">
    <property type="entry name" value="Ser/Thr_kinase_AS"/>
</dbReference>
<reference evidence="11" key="1">
    <citation type="submission" date="2020-10" db="EMBL/GenBank/DDBJ databases">
        <authorList>
            <person name="Gilroy R."/>
        </authorList>
    </citation>
    <scope>NUCLEOTIDE SEQUENCE</scope>
    <source>
        <strain evidence="11">ChiSxjej1B13-7041</strain>
    </source>
</reference>
<evidence type="ECO:0000256" key="8">
    <source>
        <dbReference type="PROSITE-ProRule" id="PRU10141"/>
    </source>
</evidence>
<sequence>MIAVGDVLNETFEVIREIGQGGTGIVYLAYHRRLQKQVVIKKIREDFVGRIHERAEADLLKGLHHEYLPQVYDFVQMGTQVYTVMDYVEGYPLSYYVEGGQKFSQRQILIWLRQLCQVLDYLHRQNPPVIHSDIKPSNIMIRPDGRVCLIDFNISLGGGGGVSGFSERYASPEQMFLSAMAAGMPFPPDPNLAAGVRGLDPRSDIYSLGITFYHVLTGVHPMPYQPQGQPQRPLESYKLPYGQELLRIVSKAMEPMREKRYQSAREMESDILNIKRRDKEYRRAALGQRILVLTGCLLLAGGAALGFWGFQTRLTEQFTEQYDELVRIAQTDDYDTVITRGINLLNNEKYDWAMKRQQEKKADILYMVANCYFEQEDYKNASDFYEEAVEYNQENPEYFRDYAIALARQENTEEAQEILDEAVELGLEEDHIYLVQAEISAGKQDYGTALENFQKAVDTTENAYLRTRAYLLASRVYRSMGDARGELETLREAREGVDEGQEKAITRALGAACMRAYNQETDQEEKLSLLEEALNCYLSLVNGSQPVFQDRMNLAVLYEIAGNYQESERQLLTMKELYPDDYRVYMRLALLYCSVERQKPEDQRNYGLVEENYALAQQYYQKALNSGASDETMQDLEDIMNQLYQKGWLKAK</sequence>
<keyword evidence="9" id="KW-1133">Transmembrane helix</keyword>
<dbReference type="PANTHER" id="PTHR43671">
    <property type="entry name" value="SERINE/THREONINE-PROTEIN KINASE NEK"/>
    <property type="match status" value="1"/>
</dbReference>
<dbReference type="Gene3D" id="1.25.40.10">
    <property type="entry name" value="Tetratricopeptide repeat domain"/>
    <property type="match status" value="2"/>
</dbReference>
<dbReference type="PROSITE" id="PS00107">
    <property type="entry name" value="PROTEIN_KINASE_ATP"/>
    <property type="match status" value="1"/>
</dbReference>
<dbReference type="SUPFAM" id="SSF48452">
    <property type="entry name" value="TPR-like"/>
    <property type="match status" value="2"/>
</dbReference>
<feature type="binding site" evidence="8">
    <location>
        <position position="42"/>
    </location>
    <ligand>
        <name>ATP</name>
        <dbReference type="ChEBI" id="CHEBI:30616"/>
    </ligand>
</feature>
<evidence type="ECO:0000256" key="6">
    <source>
        <dbReference type="ARBA" id="ARBA00022840"/>
    </source>
</evidence>
<evidence type="ECO:0000256" key="1">
    <source>
        <dbReference type="ARBA" id="ARBA00010886"/>
    </source>
</evidence>
<feature type="transmembrane region" description="Helical" evidence="9">
    <location>
        <begin position="290"/>
        <end position="310"/>
    </location>
</feature>
<reference evidence="11" key="2">
    <citation type="journal article" date="2021" name="PeerJ">
        <title>Extensive microbial diversity within the chicken gut microbiome revealed by metagenomics and culture.</title>
        <authorList>
            <person name="Gilroy R."/>
            <person name="Ravi A."/>
            <person name="Getino M."/>
            <person name="Pursley I."/>
            <person name="Horton D.L."/>
            <person name="Alikhan N.F."/>
            <person name="Baker D."/>
            <person name="Gharbi K."/>
            <person name="Hall N."/>
            <person name="Watson M."/>
            <person name="Adriaenssens E.M."/>
            <person name="Foster-Nyarko E."/>
            <person name="Jarju S."/>
            <person name="Secka A."/>
            <person name="Antonio M."/>
            <person name="Oren A."/>
            <person name="Chaudhuri R.R."/>
            <person name="La Ragione R."/>
            <person name="Hildebrand F."/>
            <person name="Pallen M.J."/>
        </authorList>
    </citation>
    <scope>NUCLEOTIDE SEQUENCE</scope>
    <source>
        <strain evidence="11">ChiSxjej1B13-7041</strain>
    </source>
</reference>
<dbReference type="SMART" id="SM00220">
    <property type="entry name" value="S_TKc"/>
    <property type="match status" value="1"/>
</dbReference>
<evidence type="ECO:0000256" key="9">
    <source>
        <dbReference type="SAM" id="Phobius"/>
    </source>
</evidence>
<dbReference type="CDD" id="cd14014">
    <property type="entry name" value="STKc_PknB_like"/>
    <property type="match status" value="1"/>
</dbReference>
<evidence type="ECO:0000256" key="3">
    <source>
        <dbReference type="ARBA" id="ARBA00022679"/>
    </source>
</evidence>
<keyword evidence="7" id="KW-0802">TPR repeat</keyword>
<evidence type="ECO:0000256" key="4">
    <source>
        <dbReference type="ARBA" id="ARBA00022741"/>
    </source>
</evidence>
<feature type="domain" description="Protein kinase" evidence="10">
    <location>
        <begin position="12"/>
        <end position="272"/>
    </location>
</feature>
<gene>
    <name evidence="11" type="ORF">IAB98_10580</name>
</gene>
<proteinExistence type="inferred from homology"/>
<dbReference type="SMART" id="SM00028">
    <property type="entry name" value="TPR"/>
    <property type="match status" value="3"/>
</dbReference>
<dbReference type="Proteomes" id="UP000886841">
    <property type="component" value="Unassembled WGS sequence"/>
</dbReference>
<keyword evidence="6 8" id="KW-0067">ATP-binding</keyword>
<dbReference type="PROSITE" id="PS50005">
    <property type="entry name" value="TPR"/>
    <property type="match status" value="1"/>
</dbReference>
<protein>
    <recommendedName>
        <fullName evidence="2">non-specific serine/threonine protein kinase</fullName>
        <ecNumber evidence="2">2.7.11.1</ecNumber>
    </recommendedName>
</protein>
<dbReference type="Pfam" id="PF00069">
    <property type="entry name" value="Pkinase"/>
    <property type="match status" value="1"/>
</dbReference>
<name>A0A9D1JGC7_9FIRM</name>
<keyword evidence="9" id="KW-0472">Membrane</keyword>
<dbReference type="Gene3D" id="1.10.510.10">
    <property type="entry name" value="Transferase(Phosphotransferase) domain 1"/>
    <property type="match status" value="1"/>
</dbReference>
<dbReference type="EC" id="2.7.11.1" evidence="2"/>
<dbReference type="Gene3D" id="3.30.200.20">
    <property type="entry name" value="Phosphorylase Kinase, domain 1"/>
    <property type="match status" value="1"/>
</dbReference>
<evidence type="ECO:0000313" key="12">
    <source>
        <dbReference type="Proteomes" id="UP000886841"/>
    </source>
</evidence>
<evidence type="ECO:0000256" key="5">
    <source>
        <dbReference type="ARBA" id="ARBA00022777"/>
    </source>
</evidence>
<dbReference type="EMBL" id="DVHU01000094">
    <property type="protein sequence ID" value="HIR93849.1"/>
    <property type="molecule type" value="Genomic_DNA"/>
</dbReference>
<dbReference type="InterPro" id="IPR011009">
    <property type="entry name" value="Kinase-like_dom_sf"/>
</dbReference>
<keyword evidence="5 11" id="KW-0418">Kinase</keyword>
<dbReference type="InterPro" id="IPR050660">
    <property type="entry name" value="NEK_Ser/Thr_kinase"/>
</dbReference>
<keyword evidence="4 8" id="KW-0547">Nucleotide-binding</keyword>
<organism evidence="11 12">
    <name type="scientific">Candidatus Egerieimonas intestinavium</name>
    <dbReference type="NCBI Taxonomy" id="2840777"/>
    <lineage>
        <taxon>Bacteria</taxon>
        <taxon>Bacillati</taxon>
        <taxon>Bacillota</taxon>
        <taxon>Clostridia</taxon>
        <taxon>Lachnospirales</taxon>
        <taxon>Lachnospiraceae</taxon>
        <taxon>Lachnospiraceae incertae sedis</taxon>
        <taxon>Candidatus Egerieimonas</taxon>
    </lineage>
</organism>
<keyword evidence="3" id="KW-0808">Transferase</keyword>
<keyword evidence="9" id="KW-0812">Transmembrane</keyword>
<dbReference type="InterPro" id="IPR000719">
    <property type="entry name" value="Prot_kinase_dom"/>
</dbReference>
<feature type="repeat" description="TPR" evidence="7">
    <location>
        <begin position="362"/>
        <end position="395"/>
    </location>
</feature>
<accession>A0A9D1JGC7</accession>
<dbReference type="AlphaFoldDB" id="A0A9D1JGC7"/>
<dbReference type="PROSITE" id="PS50011">
    <property type="entry name" value="PROTEIN_KINASE_DOM"/>
    <property type="match status" value="1"/>
</dbReference>
<evidence type="ECO:0000313" key="11">
    <source>
        <dbReference type="EMBL" id="HIR93849.1"/>
    </source>
</evidence>
<dbReference type="InterPro" id="IPR019734">
    <property type="entry name" value="TPR_rpt"/>
</dbReference>
<dbReference type="GO" id="GO:0004674">
    <property type="term" value="F:protein serine/threonine kinase activity"/>
    <property type="evidence" value="ECO:0007669"/>
    <property type="project" value="UniProtKB-EC"/>
</dbReference>
<evidence type="ECO:0000256" key="2">
    <source>
        <dbReference type="ARBA" id="ARBA00012513"/>
    </source>
</evidence>
<dbReference type="InterPro" id="IPR011990">
    <property type="entry name" value="TPR-like_helical_dom_sf"/>
</dbReference>
<dbReference type="PROSITE" id="PS00108">
    <property type="entry name" value="PROTEIN_KINASE_ST"/>
    <property type="match status" value="1"/>
</dbReference>
<dbReference type="GO" id="GO:0005524">
    <property type="term" value="F:ATP binding"/>
    <property type="evidence" value="ECO:0007669"/>
    <property type="project" value="UniProtKB-UniRule"/>
</dbReference>
<comment type="caution">
    <text evidence="11">The sequence shown here is derived from an EMBL/GenBank/DDBJ whole genome shotgun (WGS) entry which is preliminary data.</text>
</comment>
<dbReference type="InterPro" id="IPR017441">
    <property type="entry name" value="Protein_kinase_ATP_BS"/>
</dbReference>
<dbReference type="PANTHER" id="PTHR43671:SF13">
    <property type="entry name" value="SERINE_THREONINE-PROTEIN KINASE NEK2"/>
    <property type="match status" value="1"/>
</dbReference>
<comment type="similarity">
    <text evidence="1">Belongs to the protein kinase superfamily. NEK Ser/Thr protein kinase family. NIMA subfamily.</text>
</comment>
<evidence type="ECO:0000256" key="7">
    <source>
        <dbReference type="PROSITE-ProRule" id="PRU00339"/>
    </source>
</evidence>
<dbReference type="SUPFAM" id="SSF56112">
    <property type="entry name" value="Protein kinase-like (PK-like)"/>
    <property type="match status" value="1"/>
</dbReference>
<dbReference type="Pfam" id="PF14559">
    <property type="entry name" value="TPR_19"/>
    <property type="match status" value="1"/>
</dbReference>